<dbReference type="Gene3D" id="1.10.340.70">
    <property type="match status" value="1"/>
</dbReference>
<dbReference type="AlphaFoldDB" id="A0A438JHX9"/>
<dbReference type="InterPro" id="IPR012337">
    <property type="entry name" value="RNaseH-like_sf"/>
</dbReference>
<dbReference type="EMBL" id="QGNW01000041">
    <property type="protein sequence ID" value="RVX08557.1"/>
    <property type="molecule type" value="Genomic_DNA"/>
</dbReference>
<sequence>MKGHVMTDFVVESLQRPARDEKSDKAEWWTLQVDGASRSSGSGVGLLLQFPNGEQLEQAIRLGFLASNNKAEYEAILFGLDLALALSVSKLRIYSDSQLVVRHIQEEYEVRDERMTRYLTKVRDTLQRLGEWTIEKVRRADNVRSDTLAGITTSFSIKEAILLPIYVQTSLSITETPACNAIEESQKESQEWTRVIKEYLRTCTLPEDSKCLDQYVLVELHEGVCGNHPEGRSLAHWAHSQGYYWTAMKNDAATYVKKCDKCQRHAPIPHVPSETLNPITSP</sequence>
<proteinExistence type="predicted"/>
<comment type="caution">
    <text evidence="2">The sequence shown here is derived from an EMBL/GenBank/DDBJ whole genome shotgun (WGS) entry which is preliminary data.</text>
</comment>
<dbReference type="InterPro" id="IPR002156">
    <property type="entry name" value="RNaseH_domain"/>
</dbReference>
<evidence type="ECO:0000313" key="3">
    <source>
        <dbReference type="Proteomes" id="UP000288805"/>
    </source>
</evidence>
<dbReference type="InterPro" id="IPR041588">
    <property type="entry name" value="Integrase_H2C2"/>
</dbReference>
<evidence type="ECO:0000259" key="1">
    <source>
        <dbReference type="PROSITE" id="PS50879"/>
    </source>
</evidence>
<reference evidence="2 3" key="1">
    <citation type="journal article" date="2018" name="PLoS Genet.">
        <title>Population sequencing reveals clonal diversity and ancestral inbreeding in the grapevine cultivar Chardonnay.</title>
        <authorList>
            <person name="Roach M.J."/>
            <person name="Johnson D.L."/>
            <person name="Bohlmann J."/>
            <person name="van Vuuren H.J."/>
            <person name="Jones S.J."/>
            <person name="Pretorius I.S."/>
            <person name="Schmidt S.A."/>
            <person name="Borneman A.R."/>
        </authorList>
    </citation>
    <scope>NUCLEOTIDE SEQUENCE [LARGE SCALE GENOMIC DNA]</scope>
    <source>
        <strain evidence="3">cv. Chardonnay</strain>
        <tissue evidence="2">Leaf</tissue>
    </source>
</reference>
<dbReference type="PANTHER" id="PTHR48475:SF2">
    <property type="entry name" value="RIBONUCLEASE H"/>
    <property type="match status" value="1"/>
</dbReference>
<dbReference type="Proteomes" id="UP000288805">
    <property type="component" value="Unassembled WGS sequence"/>
</dbReference>
<dbReference type="Pfam" id="PF13456">
    <property type="entry name" value="RVT_3"/>
    <property type="match status" value="1"/>
</dbReference>
<dbReference type="CDD" id="cd09279">
    <property type="entry name" value="RNase_HI_like"/>
    <property type="match status" value="1"/>
</dbReference>
<feature type="domain" description="RNase H type-1" evidence="1">
    <location>
        <begin position="25"/>
        <end position="154"/>
    </location>
</feature>
<dbReference type="InterPro" id="IPR036397">
    <property type="entry name" value="RNaseH_sf"/>
</dbReference>
<evidence type="ECO:0000313" key="2">
    <source>
        <dbReference type="EMBL" id="RVX08557.1"/>
    </source>
</evidence>
<protein>
    <recommendedName>
        <fullName evidence="1">RNase H type-1 domain-containing protein</fullName>
    </recommendedName>
</protein>
<dbReference type="GO" id="GO:0003676">
    <property type="term" value="F:nucleic acid binding"/>
    <property type="evidence" value="ECO:0007669"/>
    <property type="project" value="InterPro"/>
</dbReference>
<dbReference type="Pfam" id="PF17921">
    <property type="entry name" value="Integrase_H2C2"/>
    <property type="match status" value="1"/>
</dbReference>
<dbReference type="SUPFAM" id="SSF53098">
    <property type="entry name" value="Ribonuclease H-like"/>
    <property type="match status" value="1"/>
</dbReference>
<dbReference type="Gene3D" id="3.30.420.10">
    <property type="entry name" value="Ribonuclease H-like superfamily/Ribonuclease H"/>
    <property type="match status" value="1"/>
</dbReference>
<dbReference type="GO" id="GO:0004523">
    <property type="term" value="F:RNA-DNA hybrid ribonuclease activity"/>
    <property type="evidence" value="ECO:0007669"/>
    <property type="project" value="InterPro"/>
</dbReference>
<name>A0A438JHX9_VITVI</name>
<gene>
    <name evidence="2" type="ORF">CK203_014184</name>
</gene>
<organism evidence="2 3">
    <name type="scientific">Vitis vinifera</name>
    <name type="common">Grape</name>
    <dbReference type="NCBI Taxonomy" id="29760"/>
    <lineage>
        <taxon>Eukaryota</taxon>
        <taxon>Viridiplantae</taxon>
        <taxon>Streptophyta</taxon>
        <taxon>Embryophyta</taxon>
        <taxon>Tracheophyta</taxon>
        <taxon>Spermatophyta</taxon>
        <taxon>Magnoliopsida</taxon>
        <taxon>eudicotyledons</taxon>
        <taxon>Gunneridae</taxon>
        <taxon>Pentapetalae</taxon>
        <taxon>rosids</taxon>
        <taxon>Vitales</taxon>
        <taxon>Vitaceae</taxon>
        <taxon>Viteae</taxon>
        <taxon>Vitis</taxon>
    </lineage>
</organism>
<dbReference type="PROSITE" id="PS50879">
    <property type="entry name" value="RNASE_H_1"/>
    <property type="match status" value="1"/>
</dbReference>
<accession>A0A438JHX9</accession>
<dbReference type="PANTHER" id="PTHR48475">
    <property type="entry name" value="RIBONUCLEASE H"/>
    <property type="match status" value="1"/>
</dbReference>